<organism evidence="1">
    <name type="scientific">Anguilla anguilla</name>
    <name type="common">European freshwater eel</name>
    <name type="synonym">Muraena anguilla</name>
    <dbReference type="NCBI Taxonomy" id="7936"/>
    <lineage>
        <taxon>Eukaryota</taxon>
        <taxon>Metazoa</taxon>
        <taxon>Chordata</taxon>
        <taxon>Craniata</taxon>
        <taxon>Vertebrata</taxon>
        <taxon>Euteleostomi</taxon>
        <taxon>Actinopterygii</taxon>
        <taxon>Neopterygii</taxon>
        <taxon>Teleostei</taxon>
        <taxon>Anguilliformes</taxon>
        <taxon>Anguillidae</taxon>
        <taxon>Anguilla</taxon>
    </lineage>
</organism>
<dbReference type="AlphaFoldDB" id="A0A0E9TC01"/>
<accession>A0A0E9TC01</accession>
<reference evidence="1" key="2">
    <citation type="journal article" date="2015" name="Fish Shellfish Immunol.">
        <title>Early steps in the European eel (Anguilla anguilla)-Vibrio vulnificus interaction in the gills: Role of the RtxA13 toxin.</title>
        <authorList>
            <person name="Callol A."/>
            <person name="Pajuelo D."/>
            <person name="Ebbesson L."/>
            <person name="Teles M."/>
            <person name="MacKenzie S."/>
            <person name="Amaro C."/>
        </authorList>
    </citation>
    <scope>NUCLEOTIDE SEQUENCE</scope>
</reference>
<dbReference type="EMBL" id="GBXM01057431">
    <property type="protein sequence ID" value="JAH51146.1"/>
    <property type="molecule type" value="Transcribed_RNA"/>
</dbReference>
<reference evidence="1" key="1">
    <citation type="submission" date="2014-11" db="EMBL/GenBank/DDBJ databases">
        <authorList>
            <person name="Amaro Gonzalez C."/>
        </authorList>
    </citation>
    <scope>NUCLEOTIDE SEQUENCE</scope>
</reference>
<proteinExistence type="predicted"/>
<protein>
    <submittedName>
        <fullName evidence="1">Uncharacterized protein</fullName>
    </submittedName>
</protein>
<sequence length="59" mass="6440">MGISSGAQLIYVQKKVSEEFCLPSILIVVHIYMGKGLYKFSKNAAPHACSPVYSFSRGS</sequence>
<name>A0A0E9TC01_ANGAN</name>
<evidence type="ECO:0000313" key="1">
    <source>
        <dbReference type="EMBL" id="JAH51146.1"/>
    </source>
</evidence>